<reference evidence="2 3" key="1">
    <citation type="journal article" date="2019" name="Nat. Ecol. Evol.">
        <title>Megaphylogeny resolves global patterns of mushroom evolution.</title>
        <authorList>
            <person name="Varga T."/>
            <person name="Krizsan K."/>
            <person name="Foldi C."/>
            <person name="Dima B."/>
            <person name="Sanchez-Garcia M."/>
            <person name="Sanchez-Ramirez S."/>
            <person name="Szollosi G.J."/>
            <person name="Szarkandi J.G."/>
            <person name="Papp V."/>
            <person name="Albert L."/>
            <person name="Andreopoulos W."/>
            <person name="Angelini C."/>
            <person name="Antonin V."/>
            <person name="Barry K.W."/>
            <person name="Bougher N.L."/>
            <person name="Buchanan P."/>
            <person name="Buyck B."/>
            <person name="Bense V."/>
            <person name="Catcheside P."/>
            <person name="Chovatia M."/>
            <person name="Cooper J."/>
            <person name="Damon W."/>
            <person name="Desjardin D."/>
            <person name="Finy P."/>
            <person name="Geml J."/>
            <person name="Haridas S."/>
            <person name="Hughes K."/>
            <person name="Justo A."/>
            <person name="Karasinski D."/>
            <person name="Kautmanova I."/>
            <person name="Kiss B."/>
            <person name="Kocsube S."/>
            <person name="Kotiranta H."/>
            <person name="LaButti K.M."/>
            <person name="Lechner B.E."/>
            <person name="Liimatainen K."/>
            <person name="Lipzen A."/>
            <person name="Lukacs Z."/>
            <person name="Mihaltcheva S."/>
            <person name="Morgado L.N."/>
            <person name="Niskanen T."/>
            <person name="Noordeloos M.E."/>
            <person name="Ohm R.A."/>
            <person name="Ortiz-Santana B."/>
            <person name="Ovrebo C."/>
            <person name="Racz N."/>
            <person name="Riley R."/>
            <person name="Savchenko A."/>
            <person name="Shiryaev A."/>
            <person name="Soop K."/>
            <person name="Spirin V."/>
            <person name="Szebenyi C."/>
            <person name="Tomsovsky M."/>
            <person name="Tulloss R.E."/>
            <person name="Uehling J."/>
            <person name="Grigoriev I.V."/>
            <person name="Vagvolgyi C."/>
            <person name="Papp T."/>
            <person name="Martin F.M."/>
            <person name="Miettinen O."/>
            <person name="Hibbett D.S."/>
            <person name="Nagy L.G."/>
        </authorList>
    </citation>
    <scope>NUCLEOTIDE SEQUENCE [LARGE SCALE GENOMIC DNA]</scope>
    <source>
        <strain evidence="2 3">CBS 962.96</strain>
    </source>
</reference>
<dbReference type="OrthoDB" id="2833965at2759"/>
<dbReference type="EMBL" id="ML179066">
    <property type="protein sequence ID" value="THV03477.1"/>
    <property type="molecule type" value="Genomic_DNA"/>
</dbReference>
<protein>
    <recommendedName>
        <fullName evidence="1">F-box domain-containing protein</fullName>
    </recommendedName>
</protein>
<evidence type="ECO:0000259" key="1">
    <source>
        <dbReference type="Pfam" id="PF12937"/>
    </source>
</evidence>
<gene>
    <name evidence="2" type="ORF">K435DRAFT_851790</name>
</gene>
<dbReference type="Pfam" id="PF12937">
    <property type="entry name" value="F-box-like"/>
    <property type="match status" value="1"/>
</dbReference>
<name>A0A4S8MKY6_DENBC</name>
<dbReference type="InterPro" id="IPR001810">
    <property type="entry name" value="F-box_dom"/>
</dbReference>
<dbReference type="Gene3D" id="1.20.1280.50">
    <property type="match status" value="1"/>
</dbReference>
<dbReference type="SUPFAM" id="SSF81383">
    <property type="entry name" value="F-box domain"/>
    <property type="match status" value="1"/>
</dbReference>
<keyword evidence="3" id="KW-1185">Reference proteome</keyword>
<dbReference type="AlphaFoldDB" id="A0A4S8MKY6"/>
<dbReference type="InterPro" id="IPR036047">
    <property type="entry name" value="F-box-like_dom_sf"/>
</dbReference>
<evidence type="ECO:0000313" key="3">
    <source>
        <dbReference type="Proteomes" id="UP000297245"/>
    </source>
</evidence>
<feature type="domain" description="F-box" evidence="1">
    <location>
        <begin position="101"/>
        <end position="163"/>
    </location>
</feature>
<proteinExistence type="predicted"/>
<sequence>MTETFKTSDYQPRVTIRDVNDLSLKLNGLTKYRTLKAILAQGQSDLDYYDSEIFRLKASLSSLEQKGVHLGRLKADLCFFEEEHSRLDKYLKDCRALSSPIHSLPPELLIEIFMLSFNSNGFGKPYWVPSGKPRESPAFRLGAVCSRWRTLALSTPCLWSRLEISFQPSWPSWVPDAINTCLERSGQHNLSLLIEGYLDNLDRPDWRSVLLSLARQSHRWGSVDVNLAVNPRLRQECLKRMDLHAFPLLASLVIGPPGQWVTLAEHAVFRNAPRLKTLKLHTNAFVNSWHRYNYNITALSLRGTNLRDTLKILRQCKGLTSFDYVHMLDKTEYSLLRGGFETGAILPAHLEQLSSLSLSIARDYTSPTLIILASLLRLPALNTLTVEQAFHMYITEDTTWTGALQTFFSESQCSESLTALSLKSFSPALGMDTVLRLVPNLSEFSLYCTSRSMNIEWDSFISCLQLSPVLDNASTINTSSTHNLEQRPLIPRLKRLSLHIPHHAPFAMDAFTRAIRSRWIPKYEDYRSEVEVDRIRYVQLKMRRSHLTLLTDVGDFDDLWNLEDEGLVLEVGVIASR</sequence>
<dbReference type="SUPFAM" id="SSF52047">
    <property type="entry name" value="RNI-like"/>
    <property type="match status" value="1"/>
</dbReference>
<accession>A0A4S8MKY6</accession>
<evidence type="ECO:0000313" key="2">
    <source>
        <dbReference type="EMBL" id="THV03477.1"/>
    </source>
</evidence>
<dbReference type="Proteomes" id="UP000297245">
    <property type="component" value="Unassembled WGS sequence"/>
</dbReference>
<organism evidence="2 3">
    <name type="scientific">Dendrothele bispora (strain CBS 962.96)</name>
    <dbReference type="NCBI Taxonomy" id="1314807"/>
    <lineage>
        <taxon>Eukaryota</taxon>
        <taxon>Fungi</taxon>
        <taxon>Dikarya</taxon>
        <taxon>Basidiomycota</taxon>
        <taxon>Agaricomycotina</taxon>
        <taxon>Agaricomycetes</taxon>
        <taxon>Agaricomycetidae</taxon>
        <taxon>Agaricales</taxon>
        <taxon>Agaricales incertae sedis</taxon>
        <taxon>Dendrothele</taxon>
    </lineage>
</organism>